<evidence type="ECO:0000313" key="2">
    <source>
        <dbReference type="Proteomes" id="UP000203357"/>
    </source>
</evidence>
<proteinExistence type="predicted"/>
<name>A0A1B3B0S1_9CAUD</name>
<sequence length="183" mass="21920">MHNNDYDTGSIHGKKRKLPIVMEKNLIVRIQGYAPPNVRKIKERQRRWDSSREMFKPWSFVIEYDQRTGTLNNVKVLDSFGATRRVYHRHSRDRAMNIDYAPRWLYDCVMAWPNMQRLESLIETQSSSRKKLISYMENRGLPGKFPKITKGYRRATIKQLQDMIREVGRETYYGRIIEKTGRY</sequence>
<dbReference type="GeneID" id="29067973"/>
<evidence type="ECO:0000313" key="1">
    <source>
        <dbReference type="EMBL" id="AOE44591.1"/>
    </source>
</evidence>
<keyword evidence="2" id="KW-1185">Reference proteome</keyword>
<dbReference type="EMBL" id="KX557281">
    <property type="protein sequence ID" value="AOE44591.1"/>
    <property type="molecule type" value="Genomic_DNA"/>
</dbReference>
<dbReference type="RefSeq" id="YP_009291048.1">
    <property type="nucleotide sequence ID" value="NC_031109.1"/>
</dbReference>
<dbReference type="Proteomes" id="UP000203357">
    <property type="component" value="Segment"/>
</dbReference>
<gene>
    <name evidence="1" type="primary">83</name>
    <name evidence="1" type="ORF">SEA_JUMBO_83</name>
</gene>
<protein>
    <submittedName>
        <fullName evidence="1">Uncharacterized protein</fullName>
    </submittedName>
</protein>
<organism evidence="1 2">
    <name type="scientific">Gordonia phage Jumbo</name>
    <dbReference type="NCBI Taxonomy" id="1887650"/>
    <lineage>
        <taxon>Viruses</taxon>
        <taxon>Duplodnaviria</taxon>
        <taxon>Heunggongvirae</taxon>
        <taxon>Uroviricota</taxon>
        <taxon>Caudoviricetes</taxon>
        <taxon>Gorjumvirus</taxon>
        <taxon>Gorjumvirus jumbo</taxon>
    </lineage>
</organism>
<accession>A0A1B3B0S1</accession>
<reference evidence="2" key="1">
    <citation type="submission" date="2016-07" db="EMBL/GenBank/DDBJ databases">
        <authorList>
            <person name="Florea S."/>
            <person name="Webb J.S."/>
            <person name="Jaromczyk J."/>
            <person name="Schardl C.L."/>
        </authorList>
    </citation>
    <scope>NUCLEOTIDE SEQUENCE [LARGE SCALE GENOMIC DNA]</scope>
</reference>
<dbReference type="KEGG" id="vg:29067973"/>